<organism evidence="1 2">
    <name type="scientific">Ectopseudomonas hydrolytica</name>
    <dbReference type="NCBI Taxonomy" id="2493633"/>
    <lineage>
        <taxon>Bacteria</taxon>
        <taxon>Pseudomonadati</taxon>
        <taxon>Pseudomonadota</taxon>
        <taxon>Gammaproteobacteria</taxon>
        <taxon>Pseudomonadales</taxon>
        <taxon>Pseudomonadaceae</taxon>
        <taxon>Ectopseudomonas</taxon>
    </lineage>
</organism>
<name>A0ABY5A7N4_9GAMM</name>
<evidence type="ECO:0000313" key="1">
    <source>
        <dbReference type="EMBL" id="USR39687.1"/>
    </source>
</evidence>
<dbReference type="RefSeq" id="WP_129483770.1">
    <property type="nucleotide sequence ID" value="NZ_CP099397.1"/>
</dbReference>
<sequence>MQTQLTPERFKGVNLEAALRHLRLHYPGKADDELAQAILAWEET</sequence>
<protein>
    <submittedName>
        <fullName evidence="1">DUF2388 domain-containing protein</fullName>
    </submittedName>
</protein>
<dbReference type="EMBL" id="CP099397">
    <property type="protein sequence ID" value="USR39687.1"/>
    <property type="molecule type" value="Genomic_DNA"/>
</dbReference>
<keyword evidence="2" id="KW-1185">Reference proteome</keyword>
<accession>A0ABY5A7N4</accession>
<dbReference type="InterPro" id="IPR012661">
    <property type="entry name" value="CHP02448"/>
</dbReference>
<gene>
    <name evidence="1" type="ORF">L1F06_024030</name>
</gene>
<dbReference type="Pfam" id="PF09498">
    <property type="entry name" value="DUF2388"/>
    <property type="match status" value="1"/>
</dbReference>
<dbReference type="Proteomes" id="UP001054897">
    <property type="component" value="Chromosome"/>
</dbReference>
<dbReference type="GeneID" id="300084103"/>
<evidence type="ECO:0000313" key="2">
    <source>
        <dbReference type="Proteomes" id="UP001054897"/>
    </source>
</evidence>
<proteinExistence type="predicted"/>
<reference evidence="1" key="1">
    <citation type="submission" date="2022-06" db="EMBL/GenBank/DDBJ databases">
        <title>Complete genome of Pseudomonas hydrolytica DSWY01T.</title>
        <authorList>
            <person name="Jung J."/>
            <person name="Jeon C.O."/>
        </authorList>
    </citation>
    <scope>NUCLEOTIDE SEQUENCE</scope>
    <source>
        <strain evidence="1">DSWY01</strain>
    </source>
</reference>